<evidence type="ECO:0000313" key="4">
    <source>
        <dbReference type="Proteomes" id="UP000543005"/>
    </source>
</evidence>
<dbReference type="RefSeq" id="WP_185628947.1">
    <property type="nucleotide sequence ID" value="NZ_JAARZS010000031.1"/>
</dbReference>
<feature type="transmembrane region" description="Helical" evidence="1">
    <location>
        <begin position="7"/>
        <end position="29"/>
    </location>
</feature>
<organism evidence="2 5">
    <name type="scientific">Listeria booriae</name>
    <dbReference type="NCBI Taxonomy" id="1552123"/>
    <lineage>
        <taxon>Bacteria</taxon>
        <taxon>Bacillati</taxon>
        <taxon>Bacillota</taxon>
        <taxon>Bacilli</taxon>
        <taxon>Bacillales</taxon>
        <taxon>Listeriaceae</taxon>
        <taxon>Listeria</taxon>
    </lineage>
</organism>
<dbReference type="AlphaFoldDB" id="A0A842G3K2"/>
<dbReference type="InterPro" id="IPR049504">
    <property type="entry name" value="O-antigen_lig"/>
</dbReference>
<feature type="transmembrane region" description="Helical" evidence="1">
    <location>
        <begin position="343"/>
        <end position="365"/>
    </location>
</feature>
<evidence type="ECO:0000313" key="2">
    <source>
        <dbReference type="EMBL" id="MBC2285017.1"/>
    </source>
</evidence>
<feature type="transmembrane region" description="Helical" evidence="1">
    <location>
        <begin position="246"/>
        <end position="267"/>
    </location>
</feature>
<feature type="transmembrane region" description="Helical" evidence="1">
    <location>
        <begin position="377"/>
        <end position="410"/>
    </location>
</feature>
<sequence>MRKFPFNIYLFIGLTSIFPLIDFFNGLFLTSGAEAPIGVVYRFFFFLFLVIMIVLHPSSPSFLTFATFLFIIGNLLIWLFQGIFLQNPLSWMTLDISVFVKYFLWVLIPYYIYQRKDIFQIIGFDKLFLWISILFTLELLIPYLLGVGTHTYTASDAGYKGFFYAQNDVSYAFIILITLTGAQLLKEIRKKSKWMLPLLALYIGNIFCLLLIGTKTGVVYGAAVTIYILIRLISGRYSRSLLQQISIWLASLFAIFLLAYRGIQYAIDMVSGTVERMTYFYHLYNGNLVRLLSSSRSDFFEGGANAFLNDPHLNFTLLFGQGFEYRLENFGRLGLIEMDFFDAFFGLGIIGILLLVLVLGYYVWVALRKENRSIYSFVLIVSLLYGFFAGHVLFSAVSSTFLGLICGAVLLQKNNYTNDSD</sequence>
<name>A0A842G3K2_9LIST</name>
<evidence type="ECO:0000313" key="5">
    <source>
        <dbReference type="Proteomes" id="UP000585696"/>
    </source>
</evidence>
<dbReference type="Proteomes" id="UP000585696">
    <property type="component" value="Unassembled WGS sequence"/>
</dbReference>
<proteinExistence type="predicted"/>
<dbReference type="EMBL" id="JAARZT010000009">
    <property type="protein sequence ID" value="MBC2292779.1"/>
    <property type="molecule type" value="Genomic_DNA"/>
</dbReference>
<dbReference type="Pfam" id="PF13425">
    <property type="entry name" value="O-antigen_lig"/>
    <property type="match status" value="2"/>
</dbReference>
<dbReference type="Proteomes" id="UP000543005">
    <property type="component" value="Unassembled WGS sequence"/>
</dbReference>
<feature type="transmembrane region" description="Helical" evidence="1">
    <location>
        <begin position="62"/>
        <end position="84"/>
    </location>
</feature>
<accession>A0A842G3K2</accession>
<evidence type="ECO:0000313" key="3">
    <source>
        <dbReference type="EMBL" id="MBC2292779.1"/>
    </source>
</evidence>
<dbReference type="EMBL" id="JAARZS010000031">
    <property type="protein sequence ID" value="MBC2285017.1"/>
    <property type="molecule type" value="Genomic_DNA"/>
</dbReference>
<feature type="transmembrane region" description="Helical" evidence="1">
    <location>
        <begin position="169"/>
        <end position="185"/>
    </location>
</feature>
<reference evidence="4 5" key="1">
    <citation type="submission" date="2020-03" db="EMBL/GenBank/DDBJ databases">
        <title>Soil Listeria distribution.</title>
        <authorList>
            <person name="Liao J."/>
            <person name="Wiedmann M."/>
        </authorList>
    </citation>
    <scope>NUCLEOTIDE SEQUENCE [LARGE SCALE GENOMIC DNA]</scope>
    <source>
        <strain evidence="3 4">FSL L7-0051</strain>
        <strain evidence="2 5">FSL L7-0054</strain>
    </source>
</reference>
<keyword evidence="1" id="KW-0472">Membrane</keyword>
<gene>
    <name evidence="2" type="ORF">HCB69_11570</name>
    <name evidence="3" type="ORF">HCC36_05990</name>
</gene>
<feature type="transmembrane region" description="Helical" evidence="1">
    <location>
        <begin position="127"/>
        <end position="149"/>
    </location>
</feature>
<feature type="transmembrane region" description="Helical" evidence="1">
    <location>
        <begin position="96"/>
        <end position="113"/>
    </location>
</feature>
<keyword evidence="1" id="KW-0812">Transmembrane</keyword>
<evidence type="ECO:0000256" key="1">
    <source>
        <dbReference type="SAM" id="Phobius"/>
    </source>
</evidence>
<comment type="caution">
    <text evidence="2">The sequence shown here is derived from an EMBL/GenBank/DDBJ whole genome shotgun (WGS) entry which is preliminary data.</text>
</comment>
<feature type="transmembrane region" description="Helical" evidence="1">
    <location>
        <begin position="194"/>
        <end position="212"/>
    </location>
</feature>
<feature type="transmembrane region" description="Helical" evidence="1">
    <location>
        <begin position="35"/>
        <end position="55"/>
    </location>
</feature>
<feature type="transmembrane region" description="Helical" evidence="1">
    <location>
        <begin position="218"/>
        <end position="234"/>
    </location>
</feature>
<keyword evidence="1" id="KW-1133">Transmembrane helix</keyword>
<protein>
    <submittedName>
        <fullName evidence="2">Uncharacterized protein</fullName>
    </submittedName>
</protein>